<evidence type="ECO:0000313" key="3">
    <source>
        <dbReference type="WBParaSite" id="Pan_g18512.t1"/>
    </source>
</evidence>
<accession>A0A7E4VA70</accession>
<organism evidence="2 3">
    <name type="scientific">Panagrellus redivivus</name>
    <name type="common">Microworm</name>
    <dbReference type="NCBI Taxonomy" id="6233"/>
    <lineage>
        <taxon>Eukaryota</taxon>
        <taxon>Metazoa</taxon>
        <taxon>Ecdysozoa</taxon>
        <taxon>Nematoda</taxon>
        <taxon>Chromadorea</taxon>
        <taxon>Rhabditida</taxon>
        <taxon>Tylenchina</taxon>
        <taxon>Panagrolaimomorpha</taxon>
        <taxon>Panagrolaimoidea</taxon>
        <taxon>Panagrolaimidae</taxon>
        <taxon>Panagrellus</taxon>
    </lineage>
</organism>
<evidence type="ECO:0000313" key="2">
    <source>
        <dbReference type="Proteomes" id="UP000492821"/>
    </source>
</evidence>
<dbReference type="AlphaFoldDB" id="A0A7E4VA70"/>
<dbReference type="Proteomes" id="UP000492821">
    <property type="component" value="Unassembled WGS sequence"/>
</dbReference>
<name>A0A7E4VA70_PANRE</name>
<protein>
    <submittedName>
        <fullName evidence="3">Occludin_ELL domain-containing protein</fullName>
    </submittedName>
</protein>
<evidence type="ECO:0000256" key="1">
    <source>
        <dbReference type="SAM" id="MobiDB-lite"/>
    </source>
</evidence>
<sequence length="129" mass="14224">MAAYQSPGSLSAASTARGATPGGGYLSDYSSDFYNNPMDPAESECLEHYENNLEKYKGSVQNPDAPSAIFFAGIRNAYEKAQRGFVQCQARLDPPSHFSPHFVLFGLPKIKARAKRLLFKACPSRCLRR</sequence>
<feature type="region of interest" description="Disordered" evidence="1">
    <location>
        <begin position="1"/>
        <end position="21"/>
    </location>
</feature>
<feature type="compositionally biased region" description="Polar residues" evidence="1">
    <location>
        <begin position="1"/>
        <end position="14"/>
    </location>
</feature>
<dbReference type="WBParaSite" id="Pan_g18512.t1">
    <property type="protein sequence ID" value="Pan_g18512.t1"/>
    <property type="gene ID" value="Pan_g18512"/>
</dbReference>
<reference evidence="2" key="1">
    <citation type="journal article" date="2013" name="Genetics">
        <title>The draft genome and transcriptome of Panagrellus redivivus are shaped by the harsh demands of a free-living lifestyle.</title>
        <authorList>
            <person name="Srinivasan J."/>
            <person name="Dillman A.R."/>
            <person name="Macchietto M.G."/>
            <person name="Heikkinen L."/>
            <person name="Lakso M."/>
            <person name="Fracchia K.M."/>
            <person name="Antoshechkin I."/>
            <person name="Mortazavi A."/>
            <person name="Wong G."/>
            <person name="Sternberg P.W."/>
        </authorList>
    </citation>
    <scope>NUCLEOTIDE SEQUENCE [LARGE SCALE GENOMIC DNA]</scope>
    <source>
        <strain evidence="2">MT8872</strain>
    </source>
</reference>
<reference evidence="3" key="2">
    <citation type="submission" date="2020-10" db="UniProtKB">
        <authorList>
            <consortium name="WormBaseParasite"/>
        </authorList>
    </citation>
    <scope>IDENTIFICATION</scope>
</reference>
<proteinExistence type="predicted"/>
<keyword evidence="2" id="KW-1185">Reference proteome</keyword>